<evidence type="ECO:0000256" key="2">
    <source>
        <dbReference type="SAM" id="SignalP"/>
    </source>
</evidence>
<feature type="chain" id="PRO_5038568142" evidence="2">
    <location>
        <begin position="24"/>
        <end position="97"/>
    </location>
</feature>
<dbReference type="AlphaFoldDB" id="A0A5M7CHW8"/>
<feature type="region of interest" description="Disordered" evidence="1">
    <location>
        <begin position="32"/>
        <end position="97"/>
    </location>
</feature>
<accession>A0A5M7CHW8</accession>
<keyword evidence="4" id="KW-1185">Reference proteome</keyword>
<feature type="compositionally biased region" description="Low complexity" evidence="1">
    <location>
        <begin position="45"/>
        <end position="62"/>
    </location>
</feature>
<name>A0A5M7CHW8_SACHI</name>
<dbReference type="EMBL" id="VWPH01000001">
    <property type="protein sequence ID" value="KAA5838085.1"/>
    <property type="molecule type" value="Genomic_DNA"/>
</dbReference>
<dbReference type="RefSeq" id="WP_150064591.1">
    <property type="nucleotide sequence ID" value="NZ_JBEPDJ010000001.1"/>
</dbReference>
<reference evidence="3 4" key="1">
    <citation type="submission" date="2019-09" db="EMBL/GenBank/DDBJ databases">
        <title>Draft genome sequence of the thermophilic Saccharopolyspora hirsuta VKM Ac-666T.</title>
        <authorList>
            <person name="Lobastova T.G."/>
            <person name="Fokina V."/>
            <person name="Bragin E.Y."/>
            <person name="Shtratnikova V.Y."/>
            <person name="Starodumova I.P."/>
            <person name="Tarlachkov S.V."/>
            <person name="Donova M.V."/>
        </authorList>
    </citation>
    <scope>NUCLEOTIDE SEQUENCE [LARGE SCALE GENOMIC DNA]</scope>
    <source>
        <strain evidence="3 4">VKM Ac-666</strain>
    </source>
</reference>
<evidence type="ECO:0000313" key="4">
    <source>
        <dbReference type="Proteomes" id="UP000323946"/>
    </source>
</evidence>
<organism evidence="3 4">
    <name type="scientific">Saccharopolyspora hirsuta</name>
    <dbReference type="NCBI Taxonomy" id="1837"/>
    <lineage>
        <taxon>Bacteria</taxon>
        <taxon>Bacillati</taxon>
        <taxon>Actinomycetota</taxon>
        <taxon>Actinomycetes</taxon>
        <taxon>Pseudonocardiales</taxon>
        <taxon>Pseudonocardiaceae</taxon>
        <taxon>Saccharopolyspora</taxon>
    </lineage>
</organism>
<feature type="signal peptide" evidence="2">
    <location>
        <begin position="1"/>
        <end position="23"/>
    </location>
</feature>
<comment type="caution">
    <text evidence="3">The sequence shown here is derived from an EMBL/GenBank/DDBJ whole genome shotgun (WGS) entry which is preliminary data.</text>
</comment>
<dbReference type="Proteomes" id="UP000323946">
    <property type="component" value="Unassembled WGS sequence"/>
</dbReference>
<sequence>MNTAAKLSAYGAVLALAFGGAWAIGSAVGPFELGGGDAHVEHPGDGNAAGTGTNSGTVAGVTHDIPAGPASTGGGRTLAPTSTPIAPGSTGERGGLR</sequence>
<protein>
    <submittedName>
        <fullName evidence="3">Uncharacterized protein</fullName>
    </submittedName>
</protein>
<evidence type="ECO:0000256" key="1">
    <source>
        <dbReference type="SAM" id="MobiDB-lite"/>
    </source>
</evidence>
<keyword evidence="2" id="KW-0732">Signal</keyword>
<proteinExistence type="predicted"/>
<gene>
    <name evidence="3" type="ORF">F1721_01065</name>
</gene>
<evidence type="ECO:0000313" key="3">
    <source>
        <dbReference type="EMBL" id="KAA5838085.1"/>
    </source>
</evidence>